<gene>
    <name evidence="3" type="ORF">ACFS2C_22685</name>
</gene>
<evidence type="ECO:0000259" key="2">
    <source>
        <dbReference type="PROSITE" id="PS50968"/>
    </source>
</evidence>
<dbReference type="EMBL" id="JBHUOF010000042">
    <property type="protein sequence ID" value="MFD2802198.1"/>
    <property type="molecule type" value="Genomic_DNA"/>
</dbReference>
<dbReference type="PROSITE" id="PS00189">
    <property type="entry name" value="LIPOYL"/>
    <property type="match status" value="1"/>
</dbReference>
<evidence type="ECO:0000313" key="4">
    <source>
        <dbReference type="Proteomes" id="UP001597478"/>
    </source>
</evidence>
<reference evidence="4" key="1">
    <citation type="journal article" date="2019" name="Int. J. Syst. Evol. Microbiol.">
        <title>The Global Catalogue of Microorganisms (GCM) 10K type strain sequencing project: providing services to taxonomists for standard genome sequencing and annotation.</title>
        <authorList>
            <consortium name="The Broad Institute Genomics Platform"/>
            <consortium name="The Broad Institute Genome Sequencing Center for Infectious Disease"/>
            <person name="Wu L."/>
            <person name="Ma J."/>
        </authorList>
    </citation>
    <scope>NUCLEOTIDE SEQUENCE [LARGE SCALE GENOMIC DNA]</scope>
    <source>
        <strain evidence="4">IBRC-M 10906</strain>
    </source>
</reference>
<dbReference type="Pfam" id="PF00364">
    <property type="entry name" value="Biotin_lipoyl"/>
    <property type="match status" value="1"/>
</dbReference>
<name>A0ABW5WDV3_9PSEU</name>
<dbReference type="InterPro" id="IPR000089">
    <property type="entry name" value="Biotin_lipoyl"/>
</dbReference>
<dbReference type="PROSITE" id="PS50968">
    <property type="entry name" value="BIOTINYL_LIPOYL"/>
    <property type="match status" value="1"/>
</dbReference>
<keyword evidence="1" id="KW-0450">Lipoyl</keyword>
<dbReference type="Proteomes" id="UP001597478">
    <property type="component" value="Unassembled WGS sequence"/>
</dbReference>
<comment type="caution">
    <text evidence="3">The sequence shown here is derived from an EMBL/GenBank/DDBJ whole genome shotgun (WGS) entry which is preliminary data.</text>
</comment>
<keyword evidence="4" id="KW-1185">Reference proteome</keyword>
<evidence type="ECO:0000313" key="3">
    <source>
        <dbReference type="EMBL" id="MFD2802198.1"/>
    </source>
</evidence>
<feature type="domain" description="Lipoyl-binding" evidence="2">
    <location>
        <begin position="1"/>
        <end position="77"/>
    </location>
</feature>
<organism evidence="3 4">
    <name type="scientific">Prauserella oleivorans</name>
    <dbReference type="NCBI Taxonomy" id="1478153"/>
    <lineage>
        <taxon>Bacteria</taxon>
        <taxon>Bacillati</taxon>
        <taxon>Actinomycetota</taxon>
        <taxon>Actinomycetes</taxon>
        <taxon>Pseudonocardiales</taxon>
        <taxon>Pseudonocardiaceae</taxon>
        <taxon>Prauserella</taxon>
    </lineage>
</organism>
<dbReference type="InterPro" id="IPR003016">
    <property type="entry name" value="2-oxoA_DH_lipoyl-BS"/>
</dbReference>
<dbReference type="Gene3D" id="2.40.50.100">
    <property type="match status" value="1"/>
</dbReference>
<evidence type="ECO:0000256" key="1">
    <source>
        <dbReference type="ARBA" id="ARBA00022823"/>
    </source>
</evidence>
<proteinExistence type="predicted"/>
<dbReference type="SUPFAM" id="SSF51230">
    <property type="entry name" value="Single hybrid motif"/>
    <property type="match status" value="1"/>
</dbReference>
<protein>
    <submittedName>
        <fullName evidence="3">Biotin/lipoyl-containing protein</fullName>
    </submittedName>
</protein>
<sequence length="77" mass="8174">MTDIPFPAVSEQEPEAEGVVSTWFAEEGQQVSEGDLIAEVAVDKVDVEVPAPASGVLRLLVQEGDVVKQGTPIARLE</sequence>
<dbReference type="InterPro" id="IPR011053">
    <property type="entry name" value="Single_hybrid_motif"/>
</dbReference>
<accession>A0ABW5WDV3</accession>
<dbReference type="RefSeq" id="WP_377389942.1">
    <property type="nucleotide sequence ID" value="NZ_JBHSAN010000019.1"/>
</dbReference>
<dbReference type="CDD" id="cd06849">
    <property type="entry name" value="lipoyl_domain"/>
    <property type="match status" value="1"/>
</dbReference>